<proteinExistence type="predicted"/>
<comment type="caution">
    <text evidence="1">The sequence shown here is derived from an EMBL/GenBank/DDBJ whole genome shotgun (WGS) entry which is preliminary data.</text>
</comment>
<gene>
    <name evidence="1" type="ORF">B0T26DRAFT_757745</name>
</gene>
<organism evidence="1 2">
    <name type="scientific">Lasiosphaeria miniovina</name>
    <dbReference type="NCBI Taxonomy" id="1954250"/>
    <lineage>
        <taxon>Eukaryota</taxon>
        <taxon>Fungi</taxon>
        <taxon>Dikarya</taxon>
        <taxon>Ascomycota</taxon>
        <taxon>Pezizomycotina</taxon>
        <taxon>Sordariomycetes</taxon>
        <taxon>Sordariomycetidae</taxon>
        <taxon>Sordariales</taxon>
        <taxon>Lasiosphaeriaceae</taxon>
        <taxon>Lasiosphaeria</taxon>
    </lineage>
</organism>
<dbReference type="AlphaFoldDB" id="A0AA39ZQG5"/>
<evidence type="ECO:0000313" key="2">
    <source>
        <dbReference type="Proteomes" id="UP001172101"/>
    </source>
</evidence>
<sequence length="125" mass="13176">MAPPSSSPWGAAEAPNSMNGTRAQLLHAAFVLSRIWPQDGGPARTARLAAAVVESTDLSSATEPAPELVAASSEQQQHIRSDSVGSAVTYDDEALDACPAMIRRDMEFFQARLRRASSSSSSSSL</sequence>
<name>A0AA39ZQG5_9PEZI</name>
<dbReference type="Proteomes" id="UP001172101">
    <property type="component" value="Unassembled WGS sequence"/>
</dbReference>
<dbReference type="GeneID" id="85329565"/>
<keyword evidence="2" id="KW-1185">Reference proteome</keyword>
<protein>
    <submittedName>
        <fullName evidence="1">Uncharacterized protein</fullName>
    </submittedName>
</protein>
<dbReference type="EMBL" id="JAUIRO010000009">
    <property type="protein sequence ID" value="KAK0701756.1"/>
    <property type="molecule type" value="Genomic_DNA"/>
</dbReference>
<reference evidence="1" key="1">
    <citation type="submission" date="2023-06" db="EMBL/GenBank/DDBJ databases">
        <title>Genome-scale phylogeny and comparative genomics of the fungal order Sordariales.</title>
        <authorList>
            <consortium name="Lawrence Berkeley National Laboratory"/>
            <person name="Hensen N."/>
            <person name="Bonometti L."/>
            <person name="Westerberg I."/>
            <person name="Brannstrom I.O."/>
            <person name="Guillou S."/>
            <person name="Cros-Aarteil S."/>
            <person name="Calhoun S."/>
            <person name="Haridas S."/>
            <person name="Kuo A."/>
            <person name="Mondo S."/>
            <person name="Pangilinan J."/>
            <person name="Riley R."/>
            <person name="LaButti K."/>
            <person name="Andreopoulos B."/>
            <person name="Lipzen A."/>
            <person name="Chen C."/>
            <person name="Yanf M."/>
            <person name="Daum C."/>
            <person name="Ng V."/>
            <person name="Clum A."/>
            <person name="Steindorff A."/>
            <person name="Ohm R."/>
            <person name="Martin F."/>
            <person name="Silar P."/>
            <person name="Natvig D."/>
            <person name="Lalanne C."/>
            <person name="Gautier V."/>
            <person name="Ament-velasquez S.L."/>
            <person name="Kruys A."/>
            <person name="Hutchinson M.I."/>
            <person name="Powell A.J."/>
            <person name="Barry K."/>
            <person name="Miller A.N."/>
            <person name="Grigoriev I.V."/>
            <person name="Debuchy R."/>
            <person name="Gladieux P."/>
            <person name="Thoren M.H."/>
            <person name="Johannesson H."/>
        </authorList>
    </citation>
    <scope>NUCLEOTIDE SEQUENCE</scope>
    <source>
        <strain evidence="1">SMH2392-1A</strain>
    </source>
</reference>
<dbReference type="RefSeq" id="XP_060289420.1">
    <property type="nucleotide sequence ID" value="XM_060446295.1"/>
</dbReference>
<evidence type="ECO:0000313" key="1">
    <source>
        <dbReference type="EMBL" id="KAK0701756.1"/>
    </source>
</evidence>
<accession>A0AA39ZQG5</accession>